<evidence type="ECO:0000313" key="3">
    <source>
        <dbReference type="Proteomes" id="UP000316079"/>
    </source>
</evidence>
<proteinExistence type="predicted"/>
<feature type="region of interest" description="Disordered" evidence="1">
    <location>
        <begin position="1"/>
        <end position="24"/>
    </location>
</feature>
<comment type="caution">
    <text evidence="2">The sequence shown here is derived from an EMBL/GenBank/DDBJ whole genome shotgun (WGS) entry which is preliminary data.</text>
</comment>
<evidence type="ECO:0000256" key="1">
    <source>
        <dbReference type="SAM" id="MobiDB-lite"/>
    </source>
</evidence>
<reference evidence="2 3" key="1">
    <citation type="journal article" date="2019" name="Sci. Data">
        <title>Hybrid genome assembly and annotation of Danionella translucida.</title>
        <authorList>
            <person name="Kadobianskyi M."/>
            <person name="Schulze L."/>
            <person name="Schuelke M."/>
            <person name="Judkewitz B."/>
        </authorList>
    </citation>
    <scope>NUCLEOTIDE SEQUENCE [LARGE SCALE GENOMIC DNA]</scope>
    <source>
        <strain evidence="2 3">Bolton</strain>
    </source>
</reference>
<accession>A0A553QAI9</accession>
<evidence type="ECO:0000313" key="2">
    <source>
        <dbReference type="EMBL" id="TRY86952.1"/>
    </source>
</evidence>
<feature type="compositionally biased region" description="Low complexity" evidence="1">
    <location>
        <begin position="570"/>
        <end position="582"/>
    </location>
</feature>
<protein>
    <submittedName>
        <fullName evidence="2">Uncharacterized protein</fullName>
    </submittedName>
</protein>
<sequence>MEKKNLKIRGQDQLTCDDARKGPDASGDCHQGGFISAPLIFREHLLHTLVHGHCQNPLPDLLSLLHLEHMEHEEFTQEFQTQRIQSALTVMWSFEAKSKKRLRNIKAMFSHPTACVRNIHEQLAAQKENTHQLLNAFGSGASCIVVSNQQHLLKLLMGCGIGFRRFGQVFTLHGTELLINTDGRVSDYRTHQEQEHIPQIGPHPKSFCTIPTLEAYKLQEHPLSDFSDSKRVISPPPSHIVGSGVVRGDQSAQGSPWIQLLGHSFGFVPFFALDECVYGVLNEVQVEIAVDSSRILACLFPLPSLRNHPLYPPNSPFMSAAVTRLMMSLFDSSSSRLMANQAALAGSPAFRVEQEQNHRGCTVLRSLTSQRCGVVEPPGRAYSGSSTWLRSLTTSLGFLEMLWPCGTLAENKRPLETNTALKTVHQRMQVLPVIIPIINGSAKLNQPLIQSVGDRVNPFSHNDLSFTIGSFQVYNITLQTLCSKPIPFLSLLIIQYNHSIDRAHCKLSIVWSPSHAVWPTSGKDYAGRCQPSCSCPFNLQLKSSCEYIRDGFRDRPAVPLYETPGLHFPQQKQQQQQQQQQQEKMAQHMTVACGEDTEHR</sequence>
<gene>
    <name evidence="2" type="ORF">DNTS_000645</name>
</gene>
<dbReference type="OrthoDB" id="2186662at2759"/>
<dbReference type="Proteomes" id="UP000316079">
    <property type="component" value="Unassembled WGS sequence"/>
</dbReference>
<feature type="region of interest" description="Disordered" evidence="1">
    <location>
        <begin position="570"/>
        <end position="600"/>
    </location>
</feature>
<dbReference type="AlphaFoldDB" id="A0A553QAI9"/>
<dbReference type="EMBL" id="SRMA01026168">
    <property type="protein sequence ID" value="TRY86952.1"/>
    <property type="molecule type" value="Genomic_DNA"/>
</dbReference>
<name>A0A553QAI9_9TELE</name>
<organism evidence="2 3">
    <name type="scientific">Danionella cerebrum</name>
    <dbReference type="NCBI Taxonomy" id="2873325"/>
    <lineage>
        <taxon>Eukaryota</taxon>
        <taxon>Metazoa</taxon>
        <taxon>Chordata</taxon>
        <taxon>Craniata</taxon>
        <taxon>Vertebrata</taxon>
        <taxon>Euteleostomi</taxon>
        <taxon>Actinopterygii</taxon>
        <taxon>Neopterygii</taxon>
        <taxon>Teleostei</taxon>
        <taxon>Ostariophysi</taxon>
        <taxon>Cypriniformes</taxon>
        <taxon>Danionidae</taxon>
        <taxon>Danioninae</taxon>
        <taxon>Danionella</taxon>
    </lineage>
</organism>
<keyword evidence="3" id="KW-1185">Reference proteome</keyword>